<dbReference type="PROSITE" id="PS51257">
    <property type="entry name" value="PROKAR_LIPOPROTEIN"/>
    <property type="match status" value="1"/>
</dbReference>
<dbReference type="EMBL" id="VTWT01000004">
    <property type="protein sequence ID" value="KAA9338813.1"/>
    <property type="molecule type" value="Genomic_DNA"/>
</dbReference>
<protein>
    <submittedName>
        <fullName evidence="1">T9SS type A sorting domain-containing protein</fullName>
    </submittedName>
</protein>
<accession>A0A5N1J2P9</accession>
<keyword evidence="2" id="KW-1185">Reference proteome</keyword>
<gene>
    <name evidence="1" type="ORF">F0P94_08435</name>
</gene>
<organism evidence="1 2">
    <name type="scientific">Adhaeribacter soli</name>
    <dbReference type="NCBI Taxonomy" id="2607655"/>
    <lineage>
        <taxon>Bacteria</taxon>
        <taxon>Pseudomonadati</taxon>
        <taxon>Bacteroidota</taxon>
        <taxon>Cytophagia</taxon>
        <taxon>Cytophagales</taxon>
        <taxon>Hymenobacteraceae</taxon>
        <taxon>Adhaeribacter</taxon>
    </lineage>
</organism>
<dbReference type="AlphaFoldDB" id="A0A5N1J2P9"/>
<dbReference type="NCBIfam" id="TIGR04183">
    <property type="entry name" value="Por_Secre_tail"/>
    <property type="match status" value="1"/>
</dbReference>
<evidence type="ECO:0000313" key="2">
    <source>
        <dbReference type="Proteomes" id="UP000326570"/>
    </source>
</evidence>
<dbReference type="Proteomes" id="UP000326570">
    <property type="component" value="Unassembled WGS sequence"/>
</dbReference>
<reference evidence="1 2" key="1">
    <citation type="submission" date="2019-09" db="EMBL/GenBank/DDBJ databases">
        <title>Genome sequence of Adhaeribacter sp. M2.</title>
        <authorList>
            <person name="Srinivasan S."/>
        </authorList>
    </citation>
    <scope>NUCLEOTIDE SEQUENCE [LARGE SCALE GENOMIC DNA]</scope>
    <source>
        <strain evidence="1 2">M2</strain>
    </source>
</reference>
<dbReference type="RefSeq" id="WP_150903446.1">
    <property type="nucleotide sequence ID" value="NZ_VTWT01000004.1"/>
</dbReference>
<comment type="caution">
    <text evidence="1">The sequence shown here is derived from an EMBL/GenBank/DDBJ whole genome shotgun (WGS) entry which is preliminary data.</text>
</comment>
<sequence>MKKLQDLVSFVLLALIILSLPLSAFASCNIPVTIYSVRSGNFTAASTWDRNIVPSSCDIVVIRHNVVLNQGFMVGDNQSKAGQLIIEPSGTLNGITRSISIALNSVVNNQGTLHIGGLDFWGNSATFRNYGIATIQNTIYANALSHIQNFATLTLNNGLDQNGNTFINYKDAVARIKGELKLQNGTIEALLQNFGTITIEKPVTINQGAVINEPMGALNILSDLIVNSGSGTNSINNKGTLSIGQDFRTNPVSSVYNSDKLVVNRDFDNRSAFVNEGGTVDIIRNFFQGNQQSARFVNNKGGLVTFHNDFWNDGLVSGDRGIYIIKGISTITANGRFDGDIDICDETLTSGDIDRQDPNSKIGKEVTYCNAFRFNAPLPVALFGFSAKADKGSVILKWQTAQEVNSAEFIIERSISGIQFESIGLVNAAGSSSSILQYRFEDRMPLNGLAYYRLKQIDTDNSFEYSSTIAVKQKMELESIKLYPQPAVSGKALFVQLQNSKMMPLRAELVSLEGKLVQSQNLDMISPKDLFQFNMPYLQPGVYFLQLLNSSQNILYRNRVLVK</sequence>
<evidence type="ECO:0000313" key="1">
    <source>
        <dbReference type="EMBL" id="KAA9338813.1"/>
    </source>
</evidence>
<name>A0A5N1J2P9_9BACT</name>
<dbReference type="InterPro" id="IPR026444">
    <property type="entry name" value="Secre_tail"/>
</dbReference>
<proteinExistence type="predicted"/>